<evidence type="ECO:0000313" key="1">
    <source>
        <dbReference type="EMBL" id="QHU11722.1"/>
    </source>
</evidence>
<organism evidence="1">
    <name type="scientific">viral metagenome</name>
    <dbReference type="NCBI Taxonomy" id="1070528"/>
    <lineage>
        <taxon>unclassified sequences</taxon>
        <taxon>metagenomes</taxon>
        <taxon>organismal metagenomes</taxon>
    </lineage>
</organism>
<reference evidence="1" key="1">
    <citation type="journal article" date="2020" name="Nature">
        <title>Giant virus diversity and host interactions through global metagenomics.</title>
        <authorList>
            <person name="Schulz F."/>
            <person name="Roux S."/>
            <person name="Paez-Espino D."/>
            <person name="Jungbluth S."/>
            <person name="Walsh D.A."/>
            <person name="Denef V.J."/>
            <person name="McMahon K.D."/>
            <person name="Konstantinidis K.T."/>
            <person name="Eloe-Fadrosh E.A."/>
            <person name="Kyrpides N.C."/>
            <person name="Woyke T."/>
        </authorList>
    </citation>
    <scope>NUCLEOTIDE SEQUENCE</scope>
    <source>
        <strain evidence="1">GVMAG-S-1101169-75</strain>
    </source>
</reference>
<accession>A0A6C0K107</accession>
<protein>
    <submittedName>
        <fullName evidence="1">Uncharacterized protein</fullName>
    </submittedName>
</protein>
<dbReference type="EMBL" id="MN740788">
    <property type="protein sequence ID" value="QHU11722.1"/>
    <property type="molecule type" value="Genomic_DNA"/>
</dbReference>
<name>A0A6C0K107_9ZZZZ</name>
<dbReference type="AlphaFoldDB" id="A0A6C0K107"/>
<proteinExistence type="predicted"/>
<sequence>MNVLVQEIYDRIFEYRREDLFQFLKEEKKLNEKQIKCILGIRSRLHNVYYPGFFRYLADFIDSDRDLGSLSRTCKLAKGQTRQNIEKRYMEFELLLDNLESLKAFRDLLPFVDKDMLSRERKKRVEIFPRLDGGISKTNKLEMLKLHRQIFRLLVQKGWDINTECESPLLAKTILLTNLLHMYERISHFTTLRYLRNEYRDFIREVIDAGGDITSAPLDLFVTRGSEDLFMAMFLISSGRELDEEIMGILNDPTLVDPELRDLLVSFNENPESFMDMFKSIIDKKKTK</sequence>